<evidence type="ECO:0000259" key="9">
    <source>
        <dbReference type="PROSITE" id="PS50109"/>
    </source>
</evidence>
<accession>A0A928X5K1</accession>
<keyword evidence="5" id="KW-0547">Nucleotide-binding</keyword>
<name>A0A928X5K1_LEPEC</name>
<dbReference type="InterPro" id="IPR036890">
    <property type="entry name" value="HATPase_C_sf"/>
</dbReference>
<dbReference type="GO" id="GO:0030295">
    <property type="term" value="F:protein kinase activator activity"/>
    <property type="evidence" value="ECO:0007669"/>
    <property type="project" value="TreeGrafter"/>
</dbReference>
<reference evidence="10" key="1">
    <citation type="submission" date="2020-10" db="EMBL/GenBank/DDBJ databases">
        <authorList>
            <person name="Castelo-Branco R."/>
            <person name="Eusebio N."/>
            <person name="Adriana R."/>
            <person name="Vieira A."/>
            <person name="Brugerolle De Fraissinette N."/>
            <person name="Rezende De Castro R."/>
            <person name="Schneider M.P."/>
            <person name="Vasconcelos V."/>
            <person name="Leao P.N."/>
        </authorList>
    </citation>
    <scope>NUCLEOTIDE SEQUENCE</scope>
    <source>
        <strain evidence="10">LEGE 11479</strain>
    </source>
</reference>
<dbReference type="GO" id="GO:0000156">
    <property type="term" value="F:phosphorelay response regulator activity"/>
    <property type="evidence" value="ECO:0007669"/>
    <property type="project" value="TreeGrafter"/>
</dbReference>
<dbReference type="SMART" id="SM00388">
    <property type="entry name" value="HisKA"/>
    <property type="match status" value="1"/>
</dbReference>
<dbReference type="SUPFAM" id="SSF55874">
    <property type="entry name" value="ATPase domain of HSP90 chaperone/DNA topoisomerase II/histidine kinase"/>
    <property type="match status" value="1"/>
</dbReference>
<dbReference type="Gene3D" id="1.10.287.130">
    <property type="match status" value="1"/>
</dbReference>
<dbReference type="CDD" id="cd00082">
    <property type="entry name" value="HisKA"/>
    <property type="match status" value="1"/>
</dbReference>
<evidence type="ECO:0000256" key="3">
    <source>
        <dbReference type="ARBA" id="ARBA00022553"/>
    </source>
</evidence>
<evidence type="ECO:0000256" key="4">
    <source>
        <dbReference type="ARBA" id="ARBA00022679"/>
    </source>
</evidence>
<gene>
    <name evidence="10" type="ORF">IQ260_11745</name>
</gene>
<dbReference type="PRINTS" id="PR00344">
    <property type="entry name" value="BCTRLSENSOR"/>
</dbReference>
<keyword evidence="6 10" id="KW-0418">Kinase</keyword>
<keyword evidence="4" id="KW-0808">Transferase</keyword>
<evidence type="ECO:0000256" key="5">
    <source>
        <dbReference type="ARBA" id="ARBA00022741"/>
    </source>
</evidence>
<keyword evidence="3" id="KW-0597">Phosphoprotein</keyword>
<dbReference type="EC" id="2.7.13.3" evidence="2"/>
<dbReference type="EMBL" id="JADEXP010000088">
    <property type="protein sequence ID" value="MBE9067328.1"/>
    <property type="molecule type" value="Genomic_DNA"/>
</dbReference>
<dbReference type="InterPro" id="IPR004358">
    <property type="entry name" value="Sig_transdc_His_kin-like_C"/>
</dbReference>
<organism evidence="10 11">
    <name type="scientific">Leptolyngbya cf. ectocarpi LEGE 11479</name>
    <dbReference type="NCBI Taxonomy" id="1828722"/>
    <lineage>
        <taxon>Bacteria</taxon>
        <taxon>Bacillati</taxon>
        <taxon>Cyanobacteriota</taxon>
        <taxon>Cyanophyceae</taxon>
        <taxon>Leptolyngbyales</taxon>
        <taxon>Leptolyngbyaceae</taxon>
        <taxon>Leptolyngbya group</taxon>
        <taxon>Leptolyngbya</taxon>
    </lineage>
</organism>
<proteinExistence type="predicted"/>
<evidence type="ECO:0000256" key="6">
    <source>
        <dbReference type="ARBA" id="ARBA00022777"/>
    </source>
</evidence>
<evidence type="ECO:0000256" key="7">
    <source>
        <dbReference type="ARBA" id="ARBA00022840"/>
    </source>
</evidence>
<dbReference type="PROSITE" id="PS50109">
    <property type="entry name" value="HIS_KIN"/>
    <property type="match status" value="1"/>
</dbReference>
<dbReference type="GO" id="GO:0000155">
    <property type="term" value="F:phosphorelay sensor kinase activity"/>
    <property type="evidence" value="ECO:0007669"/>
    <property type="project" value="InterPro"/>
</dbReference>
<dbReference type="InterPro" id="IPR003661">
    <property type="entry name" value="HisK_dim/P_dom"/>
</dbReference>
<dbReference type="SMART" id="SM00387">
    <property type="entry name" value="HATPase_c"/>
    <property type="match status" value="1"/>
</dbReference>
<dbReference type="Pfam" id="PF02518">
    <property type="entry name" value="HATPase_c"/>
    <property type="match status" value="1"/>
</dbReference>
<dbReference type="CDD" id="cd00075">
    <property type="entry name" value="HATPase"/>
    <property type="match status" value="1"/>
</dbReference>
<keyword evidence="8" id="KW-0902">Two-component regulatory system</keyword>
<comment type="caution">
    <text evidence="10">The sequence shown here is derived from an EMBL/GenBank/DDBJ whole genome shotgun (WGS) entry which is preliminary data.</text>
</comment>
<dbReference type="InterPro" id="IPR050351">
    <property type="entry name" value="BphY/WalK/GraS-like"/>
</dbReference>
<feature type="domain" description="Histidine kinase" evidence="9">
    <location>
        <begin position="162"/>
        <end position="364"/>
    </location>
</feature>
<comment type="catalytic activity">
    <reaction evidence="1">
        <text>ATP + protein L-histidine = ADP + protein N-phospho-L-histidine.</text>
        <dbReference type="EC" id="2.7.13.3"/>
    </reaction>
</comment>
<evidence type="ECO:0000313" key="10">
    <source>
        <dbReference type="EMBL" id="MBE9067328.1"/>
    </source>
</evidence>
<dbReference type="Gene3D" id="3.30.565.10">
    <property type="entry name" value="Histidine kinase-like ATPase, C-terminal domain"/>
    <property type="match status" value="1"/>
</dbReference>
<dbReference type="Proteomes" id="UP000615026">
    <property type="component" value="Unassembled WGS sequence"/>
</dbReference>
<sequence length="364" mass="41237">MYITTPAVASHHSEMSSADIRQLCQSQIDRLGEKLPVLDVWLVCWNQLDNRHDVLSYRRNQQPAGEFQAYLESERWIAENLSFLELMPLSLNMGESQAYVCGLGKTDTHWDYLLLWTEQHISHFQQDLVKEYAQLLQHYLTLYQENLRQRAKIQLLEQTLQQAEHQLRNPLSLIRLYAETIVLGAENEEQKQQADCICQTADEISSSLGNLLSCAQQASLCPKDHSLLTLLETVVALLRPGLEQKNLTVVMPNTPVSLTVDGWQFEQVLQNLLDNAIYVSPLKGTITVDWHIFQYAILITVSDQGPGLDDVDIEKLFDPFYSKRVGGTGLGLAIAKKIILDHQGSIGAETLHRGGARFSIFLPR</sequence>
<dbReference type="PANTHER" id="PTHR42878:SF7">
    <property type="entry name" value="SENSOR HISTIDINE KINASE GLRK"/>
    <property type="match status" value="1"/>
</dbReference>
<dbReference type="Pfam" id="PF00512">
    <property type="entry name" value="HisKA"/>
    <property type="match status" value="1"/>
</dbReference>
<dbReference type="InterPro" id="IPR005467">
    <property type="entry name" value="His_kinase_dom"/>
</dbReference>
<evidence type="ECO:0000256" key="8">
    <source>
        <dbReference type="ARBA" id="ARBA00023012"/>
    </source>
</evidence>
<dbReference type="AlphaFoldDB" id="A0A928X5K1"/>
<dbReference type="SUPFAM" id="SSF47384">
    <property type="entry name" value="Homodimeric domain of signal transducing histidine kinase"/>
    <property type="match status" value="1"/>
</dbReference>
<dbReference type="GO" id="GO:0007234">
    <property type="term" value="P:osmosensory signaling via phosphorelay pathway"/>
    <property type="evidence" value="ECO:0007669"/>
    <property type="project" value="TreeGrafter"/>
</dbReference>
<protein>
    <recommendedName>
        <fullName evidence="2">histidine kinase</fullName>
        <ecNumber evidence="2">2.7.13.3</ecNumber>
    </recommendedName>
</protein>
<keyword evidence="11" id="KW-1185">Reference proteome</keyword>
<dbReference type="InterPro" id="IPR036097">
    <property type="entry name" value="HisK_dim/P_sf"/>
</dbReference>
<keyword evidence="7" id="KW-0067">ATP-binding</keyword>
<evidence type="ECO:0000313" key="11">
    <source>
        <dbReference type="Proteomes" id="UP000615026"/>
    </source>
</evidence>
<evidence type="ECO:0000256" key="1">
    <source>
        <dbReference type="ARBA" id="ARBA00000085"/>
    </source>
</evidence>
<evidence type="ECO:0000256" key="2">
    <source>
        <dbReference type="ARBA" id="ARBA00012438"/>
    </source>
</evidence>
<dbReference type="GO" id="GO:0005524">
    <property type="term" value="F:ATP binding"/>
    <property type="evidence" value="ECO:0007669"/>
    <property type="project" value="UniProtKB-KW"/>
</dbReference>
<dbReference type="InterPro" id="IPR003594">
    <property type="entry name" value="HATPase_dom"/>
</dbReference>
<dbReference type="PANTHER" id="PTHR42878">
    <property type="entry name" value="TWO-COMPONENT HISTIDINE KINASE"/>
    <property type="match status" value="1"/>
</dbReference>